<comment type="caution">
    <text evidence="2">The sequence shown here is derived from an EMBL/GenBank/DDBJ whole genome shotgun (WGS) entry which is preliminary data.</text>
</comment>
<feature type="domain" description="Xylose isomerase-like TIM barrel" evidence="1">
    <location>
        <begin position="27"/>
        <end position="280"/>
    </location>
</feature>
<dbReference type="AlphaFoldDB" id="G5II64"/>
<dbReference type="SUPFAM" id="SSF51658">
    <property type="entry name" value="Xylose isomerase-like"/>
    <property type="match status" value="1"/>
</dbReference>
<dbReference type="EMBL" id="ADLN01000084">
    <property type="protein sequence ID" value="EHI58800.1"/>
    <property type="molecule type" value="Genomic_DNA"/>
</dbReference>
<dbReference type="PANTHER" id="PTHR12110:SF53">
    <property type="entry name" value="BLR5974 PROTEIN"/>
    <property type="match status" value="1"/>
</dbReference>
<organism evidence="2 3">
    <name type="scientific">Hungatella hathewayi WAL-18680</name>
    <dbReference type="NCBI Taxonomy" id="742737"/>
    <lineage>
        <taxon>Bacteria</taxon>
        <taxon>Bacillati</taxon>
        <taxon>Bacillota</taxon>
        <taxon>Clostridia</taxon>
        <taxon>Lachnospirales</taxon>
        <taxon>Lachnospiraceae</taxon>
        <taxon>Hungatella</taxon>
    </lineage>
</organism>
<dbReference type="RefSeq" id="WP_006781171.1">
    <property type="nucleotide sequence ID" value="NZ_CP040506.1"/>
</dbReference>
<dbReference type="Gene3D" id="3.20.20.150">
    <property type="entry name" value="Divalent-metal-dependent TIM barrel enzymes"/>
    <property type="match status" value="1"/>
</dbReference>
<proteinExistence type="predicted"/>
<dbReference type="PATRIC" id="fig|742737.3.peg.3168"/>
<dbReference type="InterPro" id="IPR013022">
    <property type="entry name" value="Xyl_isomerase-like_TIM-brl"/>
</dbReference>
<evidence type="ECO:0000313" key="3">
    <source>
        <dbReference type="Proteomes" id="UP000005384"/>
    </source>
</evidence>
<gene>
    <name evidence="2" type="ORF">HMPREF9473_03192</name>
</gene>
<dbReference type="PANTHER" id="PTHR12110">
    <property type="entry name" value="HYDROXYPYRUVATE ISOMERASE"/>
    <property type="match status" value="1"/>
</dbReference>
<evidence type="ECO:0000313" key="2">
    <source>
        <dbReference type="EMBL" id="EHI58800.1"/>
    </source>
</evidence>
<dbReference type="Pfam" id="PF01261">
    <property type="entry name" value="AP_endonuc_2"/>
    <property type="match status" value="1"/>
</dbReference>
<dbReference type="InterPro" id="IPR036237">
    <property type="entry name" value="Xyl_isomerase-like_sf"/>
</dbReference>
<protein>
    <recommendedName>
        <fullName evidence="1">Xylose isomerase-like TIM barrel domain-containing protein</fullName>
    </recommendedName>
</protein>
<keyword evidence="3" id="KW-1185">Reference proteome</keyword>
<dbReference type="OrthoDB" id="9801960at2"/>
<dbReference type="Proteomes" id="UP000005384">
    <property type="component" value="Unassembled WGS sequence"/>
</dbReference>
<dbReference type="InterPro" id="IPR050312">
    <property type="entry name" value="IolE/XylAMocC-like"/>
</dbReference>
<name>G5II64_9FIRM</name>
<evidence type="ECO:0000259" key="1">
    <source>
        <dbReference type="Pfam" id="PF01261"/>
    </source>
</evidence>
<dbReference type="HOGENOM" id="CLU_081792_1_0_9"/>
<accession>G5II64</accession>
<reference evidence="2 3" key="1">
    <citation type="submission" date="2011-08" db="EMBL/GenBank/DDBJ databases">
        <title>The Genome Sequence of Clostridium hathewayi WAL-18680.</title>
        <authorList>
            <consortium name="The Broad Institute Genome Sequencing Platform"/>
            <person name="Earl A."/>
            <person name="Ward D."/>
            <person name="Feldgarden M."/>
            <person name="Gevers D."/>
            <person name="Finegold S.M."/>
            <person name="Summanen P.H."/>
            <person name="Molitoris D.R."/>
            <person name="Song M."/>
            <person name="Daigneault M."/>
            <person name="Allen-Vercoe E."/>
            <person name="Young S.K."/>
            <person name="Zeng Q."/>
            <person name="Gargeya S."/>
            <person name="Fitzgerald M."/>
            <person name="Haas B."/>
            <person name="Abouelleil A."/>
            <person name="Alvarado L."/>
            <person name="Arachchi H.M."/>
            <person name="Berlin A."/>
            <person name="Brown A."/>
            <person name="Chapman S.B."/>
            <person name="Chen Z."/>
            <person name="Dunbar C."/>
            <person name="Freedman E."/>
            <person name="Gearin G."/>
            <person name="Gellesch M."/>
            <person name="Goldberg J."/>
            <person name="Griggs A."/>
            <person name="Gujja S."/>
            <person name="Heiman D."/>
            <person name="Howarth C."/>
            <person name="Larson L."/>
            <person name="Lui A."/>
            <person name="MacDonald P.J.P."/>
            <person name="Montmayeur A."/>
            <person name="Murphy C."/>
            <person name="Neiman D."/>
            <person name="Pearson M."/>
            <person name="Priest M."/>
            <person name="Roberts A."/>
            <person name="Saif S."/>
            <person name="Shea T."/>
            <person name="Shenoy N."/>
            <person name="Sisk P."/>
            <person name="Stolte C."/>
            <person name="Sykes S."/>
            <person name="Wortman J."/>
            <person name="Nusbaum C."/>
            <person name="Birren B."/>
        </authorList>
    </citation>
    <scope>NUCLEOTIDE SEQUENCE [LARGE SCALE GENOMIC DNA]</scope>
    <source>
        <strain evidence="2 3">WAL-18680</strain>
    </source>
</reference>
<sequence>MRLSTSTNIYLRRPDGRIATVEESMVRCARAGYRVMDLNFYDCTSFRSAFVTDDWRAWIEDIRMLADQLGLTFSQAHGSFYNFCEKNLPEREFWETSVLRSILCAEIMEIPWVVIHAGTAFDADDYRLVSLKRNLEYFKGLLDFAISHHVGIAIENLWDKAIRPQRRYTANAEELMELIDACSAFAGSWVGACWDFEHADIMGQSQREGLLRIGDRLRATHVSDQTGIDNDHILPFFGGIDWKEMVGILREIGYGGDFTYEIHRYTSKIPEELVDAALEYSVKTGEYLLSM</sequence>